<dbReference type="Proteomes" id="UP001060215">
    <property type="component" value="Chromosome 1"/>
</dbReference>
<evidence type="ECO:0000313" key="2">
    <source>
        <dbReference type="Proteomes" id="UP001060215"/>
    </source>
</evidence>
<accession>A0ACC0IXL4</accession>
<name>A0ACC0IXL4_9ERIC</name>
<keyword evidence="2" id="KW-1185">Reference proteome</keyword>
<dbReference type="EMBL" id="CM045758">
    <property type="protein sequence ID" value="KAI8028716.1"/>
    <property type="molecule type" value="Genomic_DNA"/>
</dbReference>
<gene>
    <name evidence="1" type="ORF">LOK49_LG01G02182</name>
</gene>
<comment type="caution">
    <text evidence="1">The sequence shown here is derived from an EMBL/GenBank/DDBJ whole genome shotgun (WGS) entry which is preliminary data.</text>
</comment>
<evidence type="ECO:0000313" key="1">
    <source>
        <dbReference type="EMBL" id="KAI8028716.1"/>
    </source>
</evidence>
<sequence length="39" mass="4318">MVACAQDMDLCGRWYQLCCGLRTCLLWSSDLPVVVLGPT</sequence>
<proteinExistence type="predicted"/>
<organism evidence="1 2">
    <name type="scientific">Camellia lanceoleosa</name>
    <dbReference type="NCBI Taxonomy" id="1840588"/>
    <lineage>
        <taxon>Eukaryota</taxon>
        <taxon>Viridiplantae</taxon>
        <taxon>Streptophyta</taxon>
        <taxon>Embryophyta</taxon>
        <taxon>Tracheophyta</taxon>
        <taxon>Spermatophyta</taxon>
        <taxon>Magnoliopsida</taxon>
        <taxon>eudicotyledons</taxon>
        <taxon>Gunneridae</taxon>
        <taxon>Pentapetalae</taxon>
        <taxon>asterids</taxon>
        <taxon>Ericales</taxon>
        <taxon>Theaceae</taxon>
        <taxon>Camellia</taxon>
    </lineage>
</organism>
<reference evidence="1 2" key="1">
    <citation type="journal article" date="2022" name="Plant J.">
        <title>Chromosome-level genome of Camellia lanceoleosa provides a valuable resource for understanding genome evolution and self-incompatibility.</title>
        <authorList>
            <person name="Gong W."/>
            <person name="Xiao S."/>
            <person name="Wang L."/>
            <person name="Liao Z."/>
            <person name="Chang Y."/>
            <person name="Mo W."/>
            <person name="Hu G."/>
            <person name="Li W."/>
            <person name="Zhao G."/>
            <person name="Zhu H."/>
            <person name="Hu X."/>
            <person name="Ji K."/>
            <person name="Xiang X."/>
            <person name="Song Q."/>
            <person name="Yuan D."/>
            <person name="Jin S."/>
            <person name="Zhang L."/>
        </authorList>
    </citation>
    <scope>NUCLEOTIDE SEQUENCE [LARGE SCALE GENOMIC DNA]</scope>
    <source>
        <strain evidence="1">SQ_2022a</strain>
    </source>
</reference>
<protein>
    <submittedName>
        <fullName evidence="1">Uncharacterized protein</fullName>
    </submittedName>
</protein>